<protein>
    <submittedName>
        <fullName evidence="1">Uncharacterized protein</fullName>
    </submittedName>
</protein>
<keyword evidence="2" id="KW-1185">Reference proteome</keyword>
<evidence type="ECO:0000313" key="2">
    <source>
        <dbReference type="Proteomes" id="UP000093111"/>
    </source>
</evidence>
<reference evidence="1 2" key="1">
    <citation type="journal article" date="2016" name="Syst. Appl. Microbiol.">
        <title>Pararhizobium polonicum sp. nov. isolated from tumors on stone fruit rootstocks.</title>
        <authorList>
            <person name="Pulawska J."/>
            <person name="Kuzmanovic N."/>
            <person name="Willems A."/>
            <person name="Pothier J.F."/>
        </authorList>
    </citation>
    <scope>NUCLEOTIDE SEQUENCE [LARGE SCALE GENOMIC DNA]</scope>
    <source>
        <strain evidence="1 2">F5.1</strain>
    </source>
</reference>
<dbReference type="AlphaFoldDB" id="A0A1C7NZA7"/>
<gene>
    <name evidence="1" type="ORF">ADU59_24195</name>
</gene>
<dbReference type="EMBL" id="LGLV01000017">
    <property type="protein sequence ID" value="OBZ92834.1"/>
    <property type="molecule type" value="Genomic_DNA"/>
</dbReference>
<dbReference type="Proteomes" id="UP000093111">
    <property type="component" value="Unassembled WGS sequence"/>
</dbReference>
<comment type="caution">
    <text evidence="1">The sequence shown here is derived from an EMBL/GenBank/DDBJ whole genome shotgun (WGS) entry which is preliminary data.</text>
</comment>
<accession>A0A1C7NZA7</accession>
<dbReference type="STRING" id="1612624.ADU59_24195"/>
<evidence type="ECO:0000313" key="1">
    <source>
        <dbReference type="EMBL" id="OBZ92834.1"/>
    </source>
</evidence>
<sequence>MGCHESLLLELLPEIYNFYRFRHRPRRSILRLEAKSFANPGSIAAKHFPATLGREAEMIAPAIAFAAPMHTCQLAQ</sequence>
<organism evidence="1 2">
    <name type="scientific">Pararhizobium polonicum</name>
    <dbReference type="NCBI Taxonomy" id="1612624"/>
    <lineage>
        <taxon>Bacteria</taxon>
        <taxon>Pseudomonadati</taxon>
        <taxon>Pseudomonadota</taxon>
        <taxon>Alphaproteobacteria</taxon>
        <taxon>Hyphomicrobiales</taxon>
        <taxon>Rhizobiaceae</taxon>
        <taxon>Rhizobium/Agrobacterium group</taxon>
        <taxon>Pararhizobium</taxon>
    </lineage>
</organism>
<proteinExistence type="predicted"/>
<name>A0A1C7NZA7_9HYPH</name>